<reference evidence="1 2" key="1">
    <citation type="submission" date="2023-09" db="EMBL/GenBank/DDBJ databases">
        <authorList>
            <person name="Rey-Velasco X."/>
        </authorList>
    </citation>
    <scope>NUCLEOTIDE SEQUENCE [LARGE SCALE GENOMIC DNA]</scope>
    <source>
        <strain evidence="1 2">W332</strain>
    </source>
</reference>
<dbReference type="SUPFAM" id="SSF53335">
    <property type="entry name" value="S-adenosyl-L-methionine-dependent methyltransferases"/>
    <property type="match status" value="1"/>
</dbReference>
<accession>A0ABU2YQH0</accession>
<evidence type="ECO:0000313" key="1">
    <source>
        <dbReference type="EMBL" id="MDT0559510.1"/>
    </source>
</evidence>
<dbReference type="GO" id="GO:0032259">
    <property type="term" value="P:methylation"/>
    <property type="evidence" value="ECO:0007669"/>
    <property type="project" value="UniProtKB-KW"/>
</dbReference>
<dbReference type="PANTHER" id="PTHR43861">
    <property type="entry name" value="TRANS-ACONITATE 2-METHYLTRANSFERASE-RELATED"/>
    <property type="match status" value="1"/>
</dbReference>
<comment type="caution">
    <text evidence="1">The sequence shown here is derived from an EMBL/GenBank/DDBJ whole genome shotgun (WGS) entry which is preliminary data.</text>
</comment>
<keyword evidence="2" id="KW-1185">Reference proteome</keyword>
<organism evidence="1 2">
    <name type="scientific">Microcosmobacter mediterraneus</name>
    <dbReference type="NCBI Taxonomy" id="3075607"/>
    <lineage>
        <taxon>Bacteria</taxon>
        <taxon>Pseudomonadati</taxon>
        <taxon>Bacteroidota</taxon>
        <taxon>Flavobacteriia</taxon>
        <taxon>Flavobacteriales</taxon>
        <taxon>Flavobacteriaceae</taxon>
        <taxon>Microcosmobacter</taxon>
    </lineage>
</organism>
<dbReference type="RefSeq" id="WP_311428273.1">
    <property type="nucleotide sequence ID" value="NZ_JAVRIA010000009.1"/>
</dbReference>
<dbReference type="EMBL" id="JAVRIA010000009">
    <property type="protein sequence ID" value="MDT0559510.1"/>
    <property type="molecule type" value="Genomic_DNA"/>
</dbReference>
<dbReference type="Proteomes" id="UP001259492">
    <property type="component" value="Unassembled WGS sequence"/>
</dbReference>
<keyword evidence="1" id="KW-0808">Transferase</keyword>
<dbReference type="Pfam" id="PF13489">
    <property type="entry name" value="Methyltransf_23"/>
    <property type="match status" value="1"/>
</dbReference>
<dbReference type="InterPro" id="IPR029063">
    <property type="entry name" value="SAM-dependent_MTases_sf"/>
</dbReference>
<gene>
    <name evidence="1" type="ORF">RM697_12675</name>
</gene>
<proteinExistence type="predicted"/>
<sequence>MSLGLIDRFHIWRRKMRWDRQYKKGKWDYLKNDTEAYRYRKIIDYVKTYGTKNPSILDLGAGEGVLNEHFIDFDYSFFEGVDYSKVSIDKANKKQLRNSTFTVADLHHYKPNRHFDIIIFNEAFYYIHDSERARVLNIILDHLNIGGLLITSIYKEGIGCWEYFDIGRLEKLSFEKVDPPKEGTYWMVGAYKKQS</sequence>
<dbReference type="Gene3D" id="3.40.50.150">
    <property type="entry name" value="Vaccinia Virus protein VP39"/>
    <property type="match status" value="1"/>
</dbReference>
<evidence type="ECO:0000313" key="2">
    <source>
        <dbReference type="Proteomes" id="UP001259492"/>
    </source>
</evidence>
<name>A0ABU2YQH0_9FLAO</name>
<keyword evidence="1" id="KW-0489">Methyltransferase</keyword>
<dbReference type="EC" id="2.1.-.-" evidence="1"/>
<dbReference type="GO" id="GO:0008168">
    <property type="term" value="F:methyltransferase activity"/>
    <property type="evidence" value="ECO:0007669"/>
    <property type="project" value="UniProtKB-KW"/>
</dbReference>
<protein>
    <submittedName>
        <fullName evidence="1">Class I SAM-dependent methyltransferase</fullName>
        <ecNumber evidence="1">2.1.-.-</ecNumber>
    </submittedName>
</protein>
<dbReference type="CDD" id="cd02440">
    <property type="entry name" value="AdoMet_MTases"/>
    <property type="match status" value="1"/>
</dbReference>